<comment type="caution">
    <text evidence="1">The sequence shown here is derived from an EMBL/GenBank/DDBJ whole genome shotgun (WGS) entry which is preliminary data.</text>
</comment>
<sequence length="100" mass="10678">MGSKSRGSLEPRLAAHRSISCLEVSCGAGIRACAGGGQWQQVLSLLEELGQVELEPDVEYLMSLIYSSVIRACEKGRQCHKTKALLSQLDAHVLKPGVAG</sequence>
<evidence type="ECO:0000313" key="1">
    <source>
        <dbReference type="EMBL" id="CAK0892292.1"/>
    </source>
</evidence>
<accession>A0ABN9WZB4</accession>
<dbReference type="InterPro" id="IPR011990">
    <property type="entry name" value="TPR-like_helical_dom_sf"/>
</dbReference>
<evidence type="ECO:0000313" key="2">
    <source>
        <dbReference type="Proteomes" id="UP001189429"/>
    </source>
</evidence>
<keyword evidence="2" id="KW-1185">Reference proteome</keyword>
<name>A0ABN9WZB4_9DINO</name>
<reference evidence="1" key="1">
    <citation type="submission" date="2023-10" db="EMBL/GenBank/DDBJ databases">
        <authorList>
            <person name="Chen Y."/>
            <person name="Shah S."/>
            <person name="Dougan E. K."/>
            <person name="Thang M."/>
            <person name="Chan C."/>
        </authorList>
    </citation>
    <scope>NUCLEOTIDE SEQUENCE [LARGE SCALE GENOMIC DNA]</scope>
</reference>
<protein>
    <submittedName>
        <fullName evidence="1">Uncharacterized protein</fullName>
    </submittedName>
</protein>
<dbReference type="Proteomes" id="UP001189429">
    <property type="component" value="Unassembled WGS sequence"/>
</dbReference>
<proteinExistence type="predicted"/>
<dbReference type="Gene3D" id="1.25.40.10">
    <property type="entry name" value="Tetratricopeptide repeat domain"/>
    <property type="match status" value="1"/>
</dbReference>
<gene>
    <name evidence="1" type="ORF">PCOR1329_LOCUS71998</name>
</gene>
<organism evidence="1 2">
    <name type="scientific">Prorocentrum cordatum</name>
    <dbReference type="NCBI Taxonomy" id="2364126"/>
    <lineage>
        <taxon>Eukaryota</taxon>
        <taxon>Sar</taxon>
        <taxon>Alveolata</taxon>
        <taxon>Dinophyceae</taxon>
        <taxon>Prorocentrales</taxon>
        <taxon>Prorocentraceae</taxon>
        <taxon>Prorocentrum</taxon>
    </lineage>
</organism>
<dbReference type="EMBL" id="CAUYUJ010019593">
    <property type="protein sequence ID" value="CAK0892292.1"/>
    <property type="molecule type" value="Genomic_DNA"/>
</dbReference>